<sequence length="801" mass="88814">MKGHKGVIFCIKACLRSVCRHPFLMGMVCWMIFLYKYFPFFFSFLVSASPVFGATAVVLGTFLSYGKPNRPVVDKKDRWSTENVFSEMGVQRDGNVVKKDENFGNVVKKDENFGNVVNKDENFGNVGTFPEIRRGVVEKLDGEASSTANLFSDAGRDDNLCRENAVLADEKSREIKTEKQGSDVERKLPDKVFEKNNELTDLKEGKSESLGIQESREESPDQPQNKSSEKLDGNSPTGLNLKQEDEEEDDDEDKNISDSGSERTLSDRTVSISPGNSMAEISPTDELHPLLDEDAPLPTHMSPEVSDATSEISSNTISESSYDIDTDMETHGGGELEITDLEEDYADNDDDDVKSAVSWTDDDHKNVINLGSSDLERNQRLENLIATRSLRKSMKMMAERDLIDLDGMVRPLNVAHISTARHNPFNLPADLNSNMPESAPSIMARRRSPFELSYDPGEEKHHLLGDDCEHVVTLQPKDPPLLRRNETFSAGISLHGTPRHDYNLRQGYIHHRKLSTLSESKESSEPETESLGSVEELEDKVPVEEDDSQEPVVTTIAEHPSEDVGHGSESSEDEDTVNSTEADKKDATADDIKVNFGDVENSQEKVSRLSVADTHMEGDTSEANEVVTPDDNSSTSLPEEHGNEFNEKEGEQLSHFKPTMESSDAESSSQSVNGTPHKGPVYDSSPNAHNSSSSLFSDHQVDIVETNSPPVSVEHKISATDNESDLSNQITEKDTPASETDEKLISAHHQSPSENNTSIQSDKELPLPDQSVVERSPVKHEILQVSNKLVYNSFFMDQSCK</sequence>
<keyword evidence="2" id="KW-1133">Transmembrane helix</keyword>
<dbReference type="PANTHER" id="PTHR33870:SF4">
    <property type="entry name" value="CARDIOMYOPATHY-ASSOCIATED PROTEIN"/>
    <property type="match status" value="1"/>
</dbReference>
<evidence type="ECO:0000256" key="1">
    <source>
        <dbReference type="SAM" id="MobiDB-lite"/>
    </source>
</evidence>
<feature type="compositionally biased region" description="Polar residues" evidence="1">
    <location>
        <begin position="719"/>
        <end position="730"/>
    </location>
</feature>
<feature type="transmembrane region" description="Helical" evidence="2">
    <location>
        <begin position="44"/>
        <end position="66"/>
    </location>
</feature>
<reference evidence="3" key="1">
    <citation type="journal article" date="2016" name="Nat. Genet.">
        <title>A high-quality carrot genome assembly provides new insights into carotenoid accumulation and asterid genome evolution.</title>
        <authorList>
            <person name="Iorizzo M."/>
            <person name="Ellison S."/>
            <person name="Senalik D."/>
            <person name="Zeng P."/>
            <person name="Satapoomin P."/>
            <person name="Huang J."/>
            <person name="Bowman M."/>
            <person name="Iovene M."/>
            <person name="Sanseverino W."/>
            <person name="Cavagnaro P."/>
            <person name="Yildiz M."/>
            <person name="Macko-Podgorni A."/>
            <person name="Moranska E."/>
            <person name="Grzebelus E."/>
            <person name="Grzebelus D."/>
            <person name="Ashrafi H."/>
            <person name="Zheng Z."/>
            <person name="Cheng S."/>
            <person name="Spooner D."/>
            <person name="Van Deynze A."/>
            <person name="Simon P."/>
        </authorList>
    </citation>
    <scope>NUCLEOTIDE SEQUENCE</scope>
    <source>
        <tissue evidence="3">Leaf</tissue>
    </source>
</reference>
<evidence type="ECO:0000313" key="4">
    <source>
        <dbReference type="Proteomes" id="UP000077755"/>
    </source>
</evidence>
<feature type="region of interest" description="Disordered" evidence="1">
    <location>
        <begin position="515"/>
        <end position="766"/>
    </location>
</feature>
<feature type="compositionally biased region" description="Low complexity" evidence="1">
    <location>
        <begin position="684"/>
        <end position="697"/>
    </location>
</feature>
<proteinExistence type="predicted"/>
<dbReference type="EMBL" id="CP093346">
    <property type="protein sequence ID" value="WOG98180.1"/>
    <property type="molecule type" value="Genomic_DNA"/>
</dbReference>
<dbReference type="Proteomes" id="UP000077755">
    <property type="component" value="Chromosome 4"/>
</dbReference>
<keyword evidence="2" id="KW-0812">Transmembrane</keyword>
<organism evidence="3 4">
    <name type="scientific">Daucus carota subsp. sativus</name>
    <name type="common">Carrot</name>
    <dbReference type="NCBI Taxonomy" id="79200"/>
    <lineage>
        <taxon>Eukaryota</taxon>
        <taxon>Viridiplantae</taxon>
        <taxon>Streptophyta</taxon>
        <taxon>Embryophyta</taxon>
        <taxon>Tracheophyta</taxon>
        <taxon>Spermatophyta</taxon>
        <taxon>Magnoliopsida</taxon>
        <taxon>eudicotyledons</taxon>
        <taxon>Gunneridae</taxon>
        <taxon>Pentapetalae</taxon>
        <taxon>asterids</taxon>
        <taxon>campanulids</taxon>
        <taxon>Apiales</taxon>
        <taxon>Apiaceae</taxon>
        <taxon>Apioideae</taxon>
        <taxon>Scandiceae</taxon>
        <taxon>Daucinae</taxon>
        <taxon>Daucus</taxon>
        <taxon>Daucus sect. Daucus</taxon>
    </lineage>
</organism>
<feature type="compositionally biased region" description="Basic and acidic residues" evidence="1">
    <location>
        <begin position="731"/>
        <end position="745"/>
    </location>
</feature>
<feature type="region of interest" description="Disordered" evidence="1">
    <location>
        <begin position="170"/>
        <end position="316"/>
    </location>
</feature>
<feature type="compositionally biased region" description="Acidic residues" evidence="1">
    <location>
        <begin position="244"/>
        <end position="253"/>
    </location>
</feature>
<keyword evidence="4" id="KW-1185">Reference proteome</keyword>
<name>A0AAF0WXZ1_DAUCS</name>
<accession>A0AAF0WXZ1</accession>
<reference evidence="3" key="2">
    <citation type="submission" date="2022-03" db="EMBL/GenBank/DDBJ databases">
        <title>Draft title - Genomic analysis of global carrot germplasm unveils the trajectory of domestication and the origin of high carotenoid orange carrot.</title>
        <authorList>
            <person name="Iorizzo M."/>
            <person name="Ellison S."/>
            <person name="Senalik D."/>
            <person name="Macko-Podgorni A."/>
            <person name="Grzebelus D."/>
            <person name="Bostan H."/>
            <person name="Rolling W."/>
            <person name="Curaba J."/>
            <person name="Simon P."/>
        </authorList>
    </citation>
    <scope>NUCLEOTIDE SEQUENCE</scope>
    <source>
        <tissue evidence="3">Leaf</tissue>
    </source>
</reference>
<feature type="compositionally biased region" description="Polar residues" evidence="1">
    <location>
        <begin position="748"/>
        <end position="760"/>
    </location>
</feature>
<gene>
    <name evidence="3" type="ORF">DCAR_0417521</name>
</gene>
<dbReference type="AlphaFoldDB" id="A0AAF0WXZ1"/>
<feature type="compositionally biased region" description="Polar residues" evidence="1">
    <location>
        <begin position="267"/>
        <end position="276"/>
    </location>
</feature>
<evidence type="ECO:0000313" key="3">
    <source>
        <dbReference type="EMBL" id="WOG98180.1"/>
    </source>
</evidence>
<keyword evidence="2" id="KW-0472">Membrane</keyword>
<feature type="compositionally biased region" description="Basic and acidic residues" evidence="1">
    <location>
        <begin position="638"/>
        <end position="654"/>
    </location>
</feature>
<feature type="compositionally biased region" description="Basic and acidic residues" evidence="1">
    <location>
        <begin position="254"/>
        <end position="266"/>
    </location>
</feature>
<feature type="compositionally biased region" description="Basic and acidic residues" evidence="1">
    <location>
        <begin position="170"/>
        <end position="207"/>
    </location>
</feature>
<protein>
    <submittedName>
        <fullName evidence="3">Uncharacterized protein</fullName>
    </submittedName>
</protein>
<evidence type="ECO:0000256" key="2">
    <source>
        <dbReference type="SAM" id="Phobius"/>
    </source>
</evidence>
<feature type="compositionally biased region" description="Basic and acidic residues" evidence="1">
    <location>
        <begin position="581"/>
        <end position="593"/>
    </location>
</feature>
<dbReference type="PANTHER" id="PTHR33870">
    <property type="entry name" value="CARDIOMYOPATHY-ASSOCIATED PROTEIN"/>
    <property type="match status" value="1"/>
</dbReference>